<name>A0A8B6GA67_MYTGA</name>
<accession>A0A8B6GA67</accession>
<dbReference type="AlphaFoldDB" id="A0A8B6GA67"/>
<organism evidence="2 3">
    <name type="scientific">Mytilus galloprovincialis</name>
    <name type="common">Mediterranean mussel</name>
    <dbReference type="NCBI Taxonomy" id="29158"/>
    <lineage>
        <taxon>Eukaryota</taxon>
        <taxon>Metazoa</taxon>
        <taxon>Spiralia</taxon>
        <taxon>Lophotrochozoa</taxon>
        <taxon>Mollusca</taxon>
        <taxon>Bivalvia</taxon>
        <taxon>Autobranchia</taxon>
        <taxon>Pteriomorphia</taxon>
        <taxon>Mytilida</taxon>
        <taxon>Mytiloidea</taxon>
        <taxon>Mytilidae</taxon>
        <taxon>Mytilinae</taxon>
        <taxon>Mytilus</taxon>
    </lineage>
</organism>
<feature type="compositionally biased region" description="Basic and acidic residues" evidence="1">
    <location>
        <begin position="16"/>
        <end position="32"/>
    </location>
</feature>
<protein>
    <submittedName>
        <fullName evidence="2">Uncharacterized protein</fullName>
    </submittedName>
</protein>
<dbReference type="EMBL" id="UYJE01008107">
    <property type="protein sequence ID" value="VDI61064.1"/>
    <property type="molecule type" value="Genomic_DNA"/>
</dbReference>
<gene>
    <name evidence="2" type="ORF">MGAL_10B066790</name>
</gene>
<sequence>MIINLCSYLKEKLTGKSKDKRDVTLITEEKPKSTSTYGQGHDNYRESQYRRDQTGTRKTSAAMPTIPNG</sequence>
<evidence type="ECO:0000256" key="1">
    <source>
        <dbReference type="SAM" id="MobiDB-lite"/>
    </source>
</evidence>
<feature type="region of interest" description="Disordered" evidence="1">
    <location>
        <begin position="16"/>
        <end position="69"/>
    </location>
</feature>
<reference evidence="2" key="1">
    <citation type="submission" date="2018-11" db="EMBL/GenBank/DDBJ databases">
        <authorList>
            <person name="Alioto T."/>
            <person name="Alioto T."/>
        </authorList>
    </citation>
    <scope>NUCLEOTIDE SEQUENCE</scope>
</reference>
<evidence type="ECO:0000313" key="2">
    <source>
        <dbReference type="EMBL" id="VDI61064.1"/>
    </source>
</evidence>
<evidence type="ECO:0000313" key="3">
    <source>
        <dbReference type="Proteomes" id="UP000596742"/>
    </source>
</evidence>
<keyword evidence="3" id="KW-1185">Reference proteome</keyword>
<comment type="caution">
    <text evidence="2">The sequence shown here is derived from an EMBL/GenBank/DDBJ whole genome shotgun (WGS) entry which is preliminary data.</text>
</comment>
<dbReference type="Proteomes" id="UP000596742">
    <property type="component" value="Unassembled WGS sequence"/>
</dbReference>
<feature type="compositionally biased region" description="Basic and acidic residues" evidence="1">
    <location>
        <begin position="42"/>
        <end position="55"/>
    </location>
</feature>
<proteinExistence type="predicted"/>